<dbReference type="SUPFAM" id="SSF46934">
    <property type="entry name" value="UBA-like"/>
    <property type="match status" value="1"/>
</dbReference>
<keyword evidence="4 5" id="KW-0648">Protein biosynthesis</keyword>
<evidence type="ECO:0000256" key="5">
    <source>
        <dbReference type="HAMAP-Rule" id="MF_00050"/>
    </source>
</evidence>
<dbReference type="PANTHER" id="PTHR11741:SF0">
    <property type="entry name" value="ELONGATION FACTOR TS, MITOCHONDRIAL"/>
    <property type="match status" value="1"/>
</dbReference>
<evidence type="ECO:0000259" key="6">
    <source>
        <dbReference type="Pfam" id="PF00889"/>
    </source>
</evidence>
<feature type="region of interest" description="Involved in Mg(2+) ion dislocation from EF-Tu" evidence="5">
    <location>
        <begin position="80"/>
        <end position="83"/>
    </location>
</feature>
<dbReference type="Proteomes" id="UP000177269">
    <property type="component" value="Unassembled WGS sequence"/>
</dbReference>
<accession>A0A1G2P361</accession>
<comment type="caution">
    <text evidence="7">The sequence shown here is derived from an EMBL/GenBank/DDBJ whole genome shotgun (WGS) entry which is preliminary data.</text>
</comment>
<evidence type="ECO:0000313" key="7">
    <source>
        <dbReference type="EMBL" id="OHA42776.1"/>
    </source>
</evidence>
<comment type="function">
    <text evidence="5">Associates with the EF-Tu.GDP complex and induces the exchange of GDP to GTP. It remains bound to the aminoacyl-tRNA.EF-Tu.GTP complex up to the GTP hydrolysis stage on the ribosome.</text>
</comment>
<evidence type="ECO:0000256" key="3">
    <source>
        <dbReference type="ARBA" id="ARBA00022768"/>
    </source>
</evidence>
<evidence type="ECO:0000256" key="2">
    <source>
        <dbReference type="ARBA" id="ARBA00016956"/>
    </source>
</evidence>
<keyword evidence="3 5" id="KW-0251">Elongation factor</keyword>
<dbReference type="SUPFAM" id="SSF54713">
    <property type="entry name" value="Elongation factor Ts (EF-Ts), dimerisation domain"/>
    <property type="match status" value="1"/>
</dbReference>
<organism evidence="7 8">
    <name type="scientific">Candidatus Taylorbacteria bacterium RIFCSPLOWO2_12_FULL_43_20</name>
    <dbReference type="NCBI Taxonomy" id="1802332"/>
    <lineage>
        <taxon>Bacteria</taxon>
        <taxon>Candidatus Tayloriibacteriota</taxon>
    </lineage>
</organism>
<name>A0A1G2P361_9BACT</name>
<reference evidence="7 8" key="1">
    <citation type="journal article" date="2016" name="Nat. Commun.">
        <title>Thousands of microbial genomes shed light on interconnected biogeochemical processes in an aquifer system.</title>
        <authorList>
            <person name="Anantharaman K."/>
            <person name="Brown C.T."/>
            <person name="Hug L.A."/>
            <person name="Sharon I."/>
            <person name="Castelle C.J."/>
            <person name="Probst A.J."/>
            <person name="Thomas B.C."/>
            <person name="Singh A."/>
            <person name="Wilkins M.J."/>
            <person name="Karaoz U."/>
            <person name="Brodie E.L."/>
            <person name="Williams K.H."/>
            <person name="Hubbard S.S."/>
            <person name="Banfield J.F."/>
        </authorList>
    </citation>
    <scope>NUCLEOTIDE SEQUENCE [LARGE SCALE GENOMIC DNA]</scope>
</reference>
<dbReference type="InterPro" id="IPR014039">
    <property type="entry name" value="Transl_elong_EFTs/EF1B_dimer"/>
</dbReference>
<dbReference type="Gene3D" id="3.30.479.20">
    <property type="entry name" value="Elongation factor Ts, dimerisation domain"/>
    <property type="match status" value="1"/>
</dbReference>
<dbReference type="InterPro" id="IPR001816">
    <property type="entry name" value="Transl_elong_EFTs/EF1B"/>
</dbReference>
<feature type="domain" description="Translation elongation factor EFTs/EF1B dimerisation" evidence="6">
    <location>
        <begin position="57"/>
        <end position="192"/>
    </location>
</feature>
<protein>
    <recommendedName>
        <fullName evidence="2 5">Elongation factor Ts</fullName>
        <shortName evidence="5">EF-Ts</shortName>
    </recommendedName>
</protein>
<dbReference type="PROSITE" id="PS01127">
    <property type="entry name" value="EF_TS_2"/>
    <property type="match status" value="1"/>
</dbReference>
<dbReference type="HAMAP" id="MF_00050">
    <property type="entry name" value="EF_Ts"/>
    <property type="match status" value="1"/>
</dbReference>
<dbReference type="InterPro" id="IPR018101">
    <property type="entry name" value="Transl_elong_Ts_CS"/>
</dbReference>
<gene>
    <name evidence="5 7" type="primary">tsf</name>
    <name evidence="7" type="ORF">A3G52_03155</name>
</gene>
<evidence type="ECO:0000256" key="4">
    <source>
        <dbReference type="ARBA" id="ARBA00022917"/>
    </source>
</evidence>
<proteinExistence type="inferred from homology"/>
<dbReference type="GO" id="GO:0005737">
    <property type="term" value="C:cytoplasm"/>
    <property type="evidence" value="ECO:0007669"/>
    <property type="project" value="UniProtKB-SubCell"/>
</dbReference>
<dbReference type="AlphaFoldDB" id="A0A1G2P361"/>
<sequence>MITTLQIKELRDETGISVMQCKKALEEAGGDKEKALIILRKKSGEAAMKKSDRALGAGVISSYIHGKGTIGAMVELSCETDFVANNDEFKALAYDIAMHVAATNPEFLKYDDIGANAMEKAKEVFEKELAGKPESMREKIMEGKLKSYFSERVLINQPFIKNPDATIGSLVESAIQKFGEKMEITRFVRFSILNK</sequence>
<dbReference type="InterPro" id="IPR009060">
    <property type="entry name" value="UBA-like_sf"/>
</dbReference>
<keyword evidence="5" id="KW-0963">Cytoplasm</keyword>
<dbReference type="Gene3D" id="1.10.8.10">
    <property type="entry name" value="DNA helicase RuvA subunit, C-terminal domain"/>
    <property type="match status" value="1"/>
</dbReference>
<dbReference type="PANTHER" id="PTHR11741">
    <property type="entry name" value="ELONGATION FACTOR TS"/>
    <property type="match status" value="1"/>
</dbReference>
<comment type="similarity">
    <text evidence="1 5">Belongs to the EF-Ts family.</text>
</comment>
<dbReference type="Pfam" id="PF00889">
    <property type="entry name" value="EF_TS"/>
    <property type="match status" value="1"/>
</dbReference>
<dbReference type="GO" id="GO:0003746">
    <property type="term" value="F:translation elongation factor activity"/>
    <property type="evidence" value="ECO:0007669"/>
    <property type="project" value="UniProtKB-UniRule"/>
</dbReference>
<dbReference type="EMBL" id="MHSK01000006">
    <property type="protein sequence ID" value="OHA42776.1"/>
    <property type="molecule type" value="Genomic_DNA"/>
</dbReference>
<dbReference type="FunFam" id="1.10.8.10:FF:000001">
    <property type="entry name" value="Elongation factor Ts"/>
    <property type="match status" value="1"/>
</dbReference>
<evidence type="ECO:0000313" key="8">
    <source>
        <dbReference type="Proteomes" id="UP000177269"/>
    </source>
</evidence>
<evidence type="ECO:0000256" key="1">
    <source>
        <dbReference type="ARBA" id="ARBA00005532"/>
    </source>
</evidence>
<comment type="subcellular location">
    <subcellularLocation>
        <location evidence="5">Cytoplasm</location>
    </subcellularLocation>
</comment>
<dbReference type="CDD" id="cd14275">
    <property type="entry name" value="UBA_EF-Ts"/>
    <property type="match status" value="1"/>
</dbReference>
<dbReference type="InterPro" id="IPR036402">
    <property type="entry name" value="EF-Ts_dimer_sf"/>
</dbReference>
<dbReference type="Gene3D" id="1.10.286.20">
    <property type="match status" value="1"/>
</dbReference>